<dbReference type="AlphaFoldDB" id="A0A9E8FK20"/>
<protein>
    <submittedName>
        <fullName evidence="1">Uncharacterized protein</fullName>
    </submittedName>
</protein>
<organism evidence="1 2">
    <name type="scientific">Venatoribacter cucullus</name>
    <dbReference type="NCBI Taxonomy" id="2661630"/>
    <lineage>
        <taxon>Bacteria</taxon>
        <taxon>Pseudomonadati</taxon>
        <taxon>Pseudomonadota</taxon>
        <taxon>Gammaproteobacteria</taxon>
        <taxon>Oceanospirillales</taxon>
        <taxon>Oceanospirillaceae</taxon>
        <taxon>Venatoribacter</taxon>
    </lineage>
</organism>
<evidence type="ECO:0000313" key="1">
    <source>
        <dbReference type="EMBL" id="QQD23791.1"/>
    </source>
</evidence>
<dbReference type="KEGG" id="vcw:GJQ55_04545"/>
<dbReference type="EMBL" id="CP046056">
    <property type="protein sequence ID" value="QQD23791.1"/>
    <property type="molecule type" value="Genomic_DNA"/>
</dbReference>
<dbReference type="RefSeq" id="WP_228346331.1">
    <property type="nucleotide sequence ID" value="NZ_CP045550.1"/>
</dbReference>
<proteinExistence type="predicted"/>
<name>A0A9E8FK20_9GAMM</name>
<sequence length="90" mass="9154">MSADNNAGLPEQETNNNADARPVLRTTQWGWMLGAFVAGLLGKAVHISGGVVTFAVFYFLQSRVGPVNAIVSGAIAGVASGLGIAALLGQ</sequence>
<reference evidence="1 2" key="1">
    <citation type="submission" date="2019-11" db="EMBL/GenBank/DDBJ databases">
        <title>Venatorbacter sp. nov. a predator of Campylobacter and other Gram-negative bacteria.</title>
        <authorList>
            <person name="Saeedi A."/>
            <person name="Cummings N.J."/>
            <person name="Connerton I.F."/>
            <person name="Connerton P.L."/>
        </authorList>
    </citation>
    <scope>NUCLEOTIDE SEQUENCE [LARGE SCALE GENOMIC DNA]</scope>
    <source>
        <strain evidence="1">XL5</strain>
    </source>
</reference>
<gene>
    <name evidence="1" type="ORF">GJQ55_04545</name>
</gene>
<evidence type="ECO:0000313" key="2">
    <source>
        <dbReference type="Proteomes" id="UP000596074"/>
    </source>
</evidence>
<dbReference type="Proteomes" id="UP000596074">
    <property type="component" value="Chromosome"/>
</dbReference>
<keyword evidence="2" id="KW-1185">Reference proteome</keyword>
<accession>A0A9E8FK20</accession>